<dbReference type="EnsemblMetazoa" id="RPRC003274-RA">
    <property type="protein sequence ID" value="RPRC003274-PA"/>
    <property type="gene ID" value="RPRC003274"/>
</dbReference>
<evidence type="ECO:0000313" key="2">
    <source>
        <dbReference type="Proteomes" id="UP000015103"/>
    </source>
</evidence>
<dbReference type="VEuPathDB" id="VectorBase:RPRC013914"/>
<keyword evidence="2" id="KW-1185">Reference proteome</keyword>
<organism evidence="1 2">
    <name type="scientific">Rhodnius prolixus</name>
    <name type="common">Triatomid bug</name>
    <dbReference type="NCBI Taxonomy" id="13249"/>
    <lineage>
        <taxon>Eukaryota</taxon>
        <taxon>Metazoa</taxon>
        <taxon>Ecdysozoa</taxon>
        <taxon>Arthropoda</taxon>
        <taxon>Hexapoda</taxon>
        <taxon>Insecta</taxon>
        <taxon>Pterygota</taxon>
        <taxon>Neoptera</taxon>
        <taxon>Paraneoptera</taxon>
        <taxon>Hemiptera</taxon>
        <taxon>Heteroptera</taxon>
        <taxon>Panheteroptera</taxon>
        <taxon>Cimicomorpha</taxon>
        <taxon>Reduviidae</taxon>
        <taxon>Triatominae</taxon>
        <taxon>Rhodnius</taxon>
    </lineage>
</organism>
<dbReference type="HOGENOM" id="CLU_2856369_0_0_1"/>
<dbReference type="EnsemblMetazoa" id="RPRC013914-RA">
    <property type="protein sequence ID" value="RPRC013914-PA"/>
    <property type="gene ID" value="RPRC013914"/>
</dbReference>
<dbReference type="EMBL" id="ACPB03039816">
    <property type="status" value="NOT_ANNOTATED_CDS"/>
    <property type="molecule type" value="Genomic_DNA"/>
</dbReference>
<dbReference type="Proteomes" id="UP000015103">
    <property type="component" value="Unassembled WGS sequence"/>
</dbReference>
<reference evidence="2" key="1">
    <citation type="submission" date="2015-04" db="EMBL/GenBank/DDBJ databases">
        <authorList>
            <person name="Wilson R.K."/>
            <person name="Warren W."/>
            <person name="Dotson E."/>
            <person name="Oliveira P.L."/>
        </authorList>
    </citation>
    <scope>NUCLEOTIDE SEQUENCE</scope>
</reference>
<accession>T1HLJ0</accession>
<reference evidence="1" key="2">
    <citation type="submission" date="2015-05" db="UniProtKB">
        <authorList>
            <consortium name="EnsemblMetazoa"/>
        </authorList>
    </citation>
    <scope>IDENTIFICATION</scope>
</reference>
<dbReference type="InParanoid" id="T1HLJ0"/>
<name>T1HLJ0_RHOPR</name>
<protein>
    <submittedName>
        <fullName evidence="1">Uncharacterized protein</fullName>
    </submittedName>
</protein>
<dbReference type="VEuPathDB" id="VectorBase:RPRC003274"/>
<proteinExistence type="predicted"/>
<dbReference type="EMBL" id="ACPB03042467">
    <property type="status" value="NOT_ANNOTATED_CDS"/>
    <property type="molecule type" value="Genomic_DNA"/>
</dbReference>
<sequence length="65" mass="7213">MDLIVISGLLISSIRYRIRSLGSAINTSVIAGRIVHTSSIVCPSSKYRLISLFVSKEDIMYPTRI</sequence>
<dbReference type="AlphaFoldDB" id="T1HLJ0"/>
<evidence type="ECO:0000313" key="1">
    <source>
        <dbReference type="EnsemblMetazoa" id="RPRC003274-PA"/>
    </source>
</evidence>